<dbReference type="KEGG" id="mol:YLM1_1129"/>
<dbReference type="SUPFAM" id="SSF53901">
    <property type="entry name" value="Thiolase-like"/>
    <property type="match status" value="2"/>
</dbReference>
<proteinExistence type="predicted"/>
<keyword evidence="6" id="KW-1185">Reference proteome</keyword>
<reference evidence="6" key="2">
    <citation type="submission" date="2016-02" db="EMBL/GenBank/DDBJ databases">
        <title>The draft genome sequence of the rumen methanogen Methanobrevibacter olleyae YLM1.</title>
        <authorList>
            <consortium name="New Zealand Agricultural Greenhouse Gas Research Centre/Pastoral Greenhouse Gas Research Consortium"/>
            <person name="Kelly W.J."/>
            <person name="Li D."/>
            <person name="Lambie S.C."/>
            <person name="Attwood G.T."/>
            <person name="Altermann E."/>
            <person name="Leahy S.C."/>
        </authorList>
    </citation>
    <scope>NUCLEOTIDE SEQUENCE [LARGE SCALE GENOMIC DNA]</scope>
    <source>
        <strain evidence="6">YLM1</strain>
    </source>
</reference>
<dbReference type="Pfam" id="PF22691">
    <property type="entry name" value="Thiolase_C_1"/>
    <property type="match status" value="1"/>
</dbReference>
<keyword evidence="1" id="KW-0414">Isoprene biosynthesis</keyword>
<evidence type="ECO:0000313" key="7">
    <source>
        <dbReference type="Proteomes" id="UP000183442"/>
    </source>
</evidence>
<dbReference type="OrthoDB" id="167534at2157"/>
<dbReference type="EMBL" id="CP014265">
    <property type="protein sequence ID" value="AMK15686.1"/>
    <property type="molecule type" value="Genomic_DNA"/>
</dbReference>
<dbReference type="PANTHER" id="PTHR42870:SF6">
    <property type="entry name" value="ACETYL-COA C-ACYLTRANSFERASE"/>
    <property type="match status" value="1"/>
</dbReference>
<dbReference type="Proteomes" id="UP000183442">
    <property type="component" value="Unassembled WGS sequence"/>
</dbReference>
<dbReference type="EMBL" id="FOTL01000003">
    <property type="protein sequence ID" value="SFL23103.1"/>
    <property type="molecule type" value="Genomic_DNA"/>
</dbReference>
<dbReference type="GO" id="GO:0008299">
    <property type="term" value="P:isoprenoid biosynthetic process"/>
    <property type="evidence" value="ECO:0007669"/>
    <property type="project" value="UniProtKB-KW"/>
</dbReference>
<keyword evidence="4" id="KW-0808">Transferase</keyword>
<dbReference type="AlphaFoldDB" id="A0A126R0W7"/>
<evidence type="ECO:0000313" key="5">
    <source>
        <dbReference type="EMBL" id="SFL23103.1"/>
    </source>
</evidence>
<dbReference type="RefSeq" id="WP_067147118.1">
    <property type="nucleotide sequence ID" value="NZ_CP014265.1"/>
</dbReference>
<sequence length="386" mass="40326">MRDVAIIGTSQTKFGELWDSSFRQLISEAGLGAMEDANLSGSDLEAMFVGNMSAGLFVGQEHIAALISDSMGMNPIPCTRVEAACASGGLALRQGIMAVASGYHDVVVSAGVEKMTDVVDATPAIATASDQEWEAQQGATFPSLYAMIAKRHMYEYGTTREQLAMMSVINHKNAANNPNAQFPFEISVDKLLASSSVADPLTLLDCSPVSDGASAIVICAAERAKEFTDTPIYVKASAQSSGTIALHSRKDITTLDATVAASRKAYDMAGLTVKDIDATEVHDCFSINGLLAIEDLGFAPKGEGGKVLEEGQTNIDGDCPINPSGGLKARGHPLGATGIAQAAEIVWQLRGEAGKRQVDGAEIGMTHNIGGTGGTCAVHIFGRDLN</sequence>
<name>A0A126R0W7_METOL</name>
<dbReference type="NCBIfam" id="NF004720">
    <property type="entry name" value="PRK06064.1"/>
    <property type="match status" value="1"/>
</dbReference>
<feature type="domain" description="Thiolase N-terminal" evidence="2">
    <location>
        <begin position="4"/>
        <end position="221"/>
    </location>
</feature>
<evidence type="ECO:0000259" key="3">
    <source>
        <dbReference type="Pfam" id="PF22691"/>
    </source>
</evidence>
<accession>A0A126R0W7</accession>
<evidence type="ECO:0000313" key="4">
    <source>
        <dbReference type="EMBL" id="AMK15686.1"/>
    </source>
</evidence>
<dbReference type="Gene3D" id="3.40.47.10">
    <property type="match status" value="1"/>
</dbReference>
<dbReference type="STRING" id="294671.YLM1_1129"/>
<dbReference type="InterPro" id="IPR020616">
    <property type="entry name" value="Thiolase_N"/>
</dbReference>
<dbReference type="InterPro" id="IPR055140">
    <property type="entry name" value="Thiolase_C_2"/>
</dbReference>
<dbReference type="PIRSF" id="PIRSF000429">
    <property type="entry name" value="Ac-CoA_Ac_transf"/>
    <property type="match status" value="1"/>
</dbReference>
<evidence type="ECO:0000256" key="1">
    <source>
        <dbReference type="ARBA" id="ARBA00023229"/>
    </source>
</evidence>
<evidence type="ECO:0000259" key="2">
    <source>
        <dbReference type="Pfam" id="PF00108"/>
    </source>
</evidence>
<dbReference type="PANTHER" id="PTHR42870">
    <property type="entry name" value="ACETYL-COA C-ACETYLTRANSFERASE"/>
    <property type="match status" value="1"/>
</dbReference>
<protein>
    <submittedName>
        <fullName evidence="5">Acetyl-CoA C-acetyltransferase</fullName>
    </submittedName>
    <submittedName>
        <fullName evidence="4">Acetyl-CoA acetyltransferase</fullName>
    </submittedName>
</protein>
<dbReference type="PATRIC" id="fig|294671.3.peg.1179"/>
<reference evidence="4 6" key="1">
    <citation type="journal article" date="2016" name="Genome Announc.">
        <title>Draft Genome Sequence of the Rumen Methanogen Methanobrevibacter olleyae YLM1.</title>
        <authorList>
            <person name="Kelly W.J."/>
            <person name="Li D."/>
            <person name="Lambie S.C."/>
            <person name="Cox F."/>
            <person name="Attwood G.T."/>
            <person name="Altermann E."/>
            <person name="Leahy S.C."/>
        </authorList>
    </citation>
    <scope>NUCLEOTIDE SEQUENCE [LARGE SCALE GENOMIC DNA]</scope>
    <source>
        <strain evidence="4 6">YLM1</strain>
    </source>
</reference>
<reference evidence="5" key="4">
    <citation type="submission" date="2016-10" db="EMBL/GenBank/DDBJ databases">
        <authorList>
            <person name="de Groot N.N."/>
        </authorList>
    </citation>
    <scope>NUCLEOTIDE SEQUENCE [LARGE SCALE GENOMIC DNA]</scope>
    <source>
        <strain evidence="5">DSM 16632</strain>
    </source>
</reference>
<dbReference type="InterPro" id="IPR002155">
    <property type="entry name" value="Thiolase"/>
</dbReference>
<organism evidence="4 6">
    <name type="scientific">Methanobrevibacter olleyae</name>
    <dbReference type="NCBI Taxonomy" id="294671"/>
    <lineage>
        <taxon>Archaea</taxon>
        <taxon>Methanobacteriati</taxon>
        <taxon>Methanobacteriota</taxon>
        <taxon>Methanomada group</taxon>
        <taxon>Methanobacteria</taxon>
        <taxon>Methanobacteriales</taxon>
        <taxon>Methanobacteriaceae</taxon>
        <taxon>Methanobrevibacter</taxon>
    </lineage>
</organism>
<dbReference type="GeneID" id="28489430"/>
<gene>
    <name evidence="5" type="ORF">SAMN02910297_00284</name>
    <name evidence="4" type="ORF">YLM1_1129</name>
</gene>
<dbReference type="Pfam" id="PF00108">
    <property type="entry name" value="Thiolase_N"/>
    <property type="match status" value="1"/>
</dbReference>
<dbReference type="Proteomes" id="UP000066376">
    <property type="component" value="Chromosome"/>
</dbReference>
<dbReference type="CDD" id="cd00829">
    <property type="entry name" value="SCP-x_thiolase"/>
    <property type="match status" value="1"/>
</dbReference>
<dbReference type="GO" id="GO:0016747">
    <property type="term" value="F:acyltransferase activity, transferring groups other than amino-acyl groups"/>
    <property type="evidence" value="ECO:0007669"/>
    <property type="project" value="InterPro"/>
</dbReference>
<evidence type="ECO:0000313" key="6">
    <source>
        <dbReference type="Proteomes" id="UP000066376"/>
    </source>
</evidence>
<feature type="domain" description="Thiolase C-terminal" evidence="3">
    <location>
        <begin position="239"/>
        <end position="383"/>
    </location>
</feature>
<dbReference type="InterPro" id="IPR016039">
    <property type="entry name" value="Thiolase-like"/>
</dbReference>
<reference evidence="7" key="3">
    <citation type="submission" date="2016-10" db="EMBL/GenBank/DDBJ databases">
        <authorList>
            <person name="Varghese N."/>
        </authorList>
    </citation>
    <scope>NUCLEOTIDE SEQUENCE [LARGE SCALE GENOMIC DNA]</scope>
    <source>
        <strain evidence="7">DSM 16632</strain>
    </source>
</reference>